<accession>A0ABP9L756</accession>
<gene>
    <name evidence="1" type="ORF">GCM10023336_55350</name>
</gene>
<organism evidence="1 2">
    <name type="scientific">Streptomyces similanensis</name>
    <dbReference type="NCBI Taxonomy" id="1274988"/>
    <lineage>
        <taxon>Bacteria</taxon>
        <taxon>Bacillati</taxon>
        <taxon>Actinomycetota</taxon>
        <taxon>Actinomycetes</taxon>
        <taxon>Kitasatosporales</taxon>
        <taxon>Streptomycetaceae</taxon>
        <taxon>Streptomyces</taxon>
    </lineage>
</organism>
<dbReference type="EMBL" id="BAABKC010000087">
    <property type="protein sequence ID" value="GAA5070321.1"/>
    <property type="molecule type" value="Genomic_DNA"/>
</dbReference>
<evidence type="ECO:0000313" key="2">
    <source>
        <dbReference type="Proteomes" id="UP001500124"/>
    </source>
</evidence>
<comment type="caution">
    <text evidence="1">The sequence shown here is derived from an EMBL/GenBank/DDBJ whole genome shotgun (WGS) entry which is preliminary data.</text>
</comment>
<dbReference type="Proteomes" id="UP001500124">
    <property type="component" value="Unassembled WGS sequence"/>
</dbReference>
<proteinExistence type="predicted"/>
<protein>
    <recommendedName>
        <fullName evidence="3">TetR/AcrR family transcriptional regulator</fullName>
    </recommendedName>
</protein>
<evidence type="ECO:0008006" key="3">
    <source>
        <dbReference type="Google" id="ProtNLM"/>
    </source>
</evidence>
<sequence length="206" mass="21855">MLPPVLVSKEAAPCRTPGANVAPWGRSRGKPPAGGAEIGSVTAMQIPERPPLPDLTDKQVESLLREVADTMKELVDGFNLATEYYSAGGRDRATWNQIGDGLGRKAMGLMLKLSGPGHPYAAQDARNAIREAAGMTPQDGGTRETIQQTVAMGVLATLFTAGQHHMVEPSDWLDELPAVVLGSVRNAQKINADPTMANLRDKGHPG</sequence>
<keyword evidence="2" id="KW-1185">Reference proteome</keyword>
<name>A0ABP9L756_9ACTN</name>
<reference evidence="2" key="1">
    <citation type="journal article" date="2019" name="Int. J. Syst. Evol. Microbiol.">
        <title>The Global Catalogue of Microorganisms (GCM) 10K type strain sequencing project: providing services to taxonomists for standard genome sequencing and annotation.</title>
        <authorList>
            <consortium name="The Broad Institute Genomics Platform"/>
            <consortium name="The Broad Institute Genome Sequencing Center for Infectious Disease"/>
            <person name="Wu L."/>
            <person name="Ma J."/>
        </authorList>
    </citation>
    <scope>NUCLEOTIDE SEQUENCE [LARGE SCALE GENOMIC DNA]</scope>
    <source>
        <strain evidence="2">JCM 18410</strain>
    </source>
</reference>
<evidence type="ECO:0000313" key="1">
    <source>
        <dbReference type="EMBL" id="GAA5070321.1"/>
    </source>
</evidence>